<sequence>MNHSLHNINGQVIAELHANGTIIRDAQQFLEIMMNLPADKMVIHQACIDESFFDLRSGLAGEILQKVVNYSRQLGIVGDFSSYESKSLRDFIRESNKSNTVVFVSTLGDALKRLSA</sequence>
<dbReference type="InterPro" id="IPR025438">
    <property type="entry name" value="DUF4180"/>
</dbReference>
<feature type="domain" description="DUF4180" evidence="1">
    <location>
        <begin position="9"/>
        <end position="114"/>
    </location>
</feature>
<protein>
    <recommendedName>
        <fullName evidence="1">DUF4180 domain-containing protein</fullName>
    </recommendedName>
</protein>
<gene>
    <name evidence="2" type="ORF">SAMN04488109_6347</name>
</gene>
<dbReference type="STRING" id="947013.SAMN04488109_6347"/>
<dbReference type="RefSeq" id="WP_073142636.1">
    <property type="nucleotide sequence ID" value="NZ_FQWQ01000006.1"/>
</dbReference>
<dbReference type="OrthoDB" id="8595425at2"/>
<dbReference type="AlphaFoldDB" id="A0A1M5XBF8"/>
<proteinExistence type="predicted"/>
<name>A0A1M5XBF8_9BACT</name>
<dbReference type="EMBL" id="FQWQ01000006">
    <property type="protein sequence ID" value="SHH97079.1"/>
    <property type="molecule type" value="Genomic_DNA"/>
</dbReference>
<dbReference type="Proteomes" id="UP000184212">
    <property type="component" value="Unassembled WGS sequence"/>
</dbReference>
<reference evidence="2 3" key="1">
    <citation type="submission" date="2016-11" db="EMBL/GenBank/DDBJ databases">
        <authorList>
            <person name="Jaros S."/>
            <person name="Januszkiewicz K."/>
            <person name="Wedrychowicz H."/>
        </authorList>
    </citation>
    <scope>NUCLEOTIDE SEQUENCE [LARGE SCALE GENOMIC DNA]</scope>
    <source>
        <strain evidence="2 3">DSM 24574</strain>
    </source>
</reference>
<accession>A0A1M5XBF8</accession>
<evidence type="ECO:0000259" key="1">
    <source>
        <dbReference type="Pfam" id="PF13788"/>
    </source>
</evidence>
<keyword evidence="3" id="KW-1185">Reference proteome</keyword>
<evidence type="ECO:0000313" key="2">
    <source>
        <dbReference type="EMBL" id="SHH97079.1"/>
    </source>
</evidence>
<dbReference type="Pfam" id="PF13788">
    <property type="entry name" value="DUF4180"/>
    <property type="match status" value="1"/>
</dbReference>
<evidence type="ECO:0000313" key="3">
    <source>
        <dbReference type="Proteomes" id="UP000184212"/>
    </source>
</evidence>
<organism evidence="2 3">
    <name type="scientific">Chryseolinea serpens</name>
    <dbReference type="NCBI Taxonomy" id="947013"/>
    <lineage>
        <taxon>Bacteria</taxon>
        <taxon>Pseudomonadati</taxon>
        <taxon>Bacteroidota</taxon>
        <taxon>Cytophagia</taxon>
        <taxon>Cytophagales</taxon>
        <taxon>Fulvivirgaceae</taxon>
        <taxon>Chryseolinea</taxon>
    </lineage>
</organism>